<dbReference type="GO" id="GO:0006431">
    <property type="term" value="P:methionyl-tRNA aminoacylation"/>
    <property type="evidence" value="ECO:0007669"/>
    <property type="project" value="UniProtKB-UniRule"/>
</dbReference>
<feature type="domain" description="TRNA-binding" evidence="15">
    <location>
        <begin position="576"/>
        <end position="678"/>
    </location>
</feature>
<dbReference type="InterPro" id="IPR012340">
    <property type="entry name" value="NA-bd_OB-fold"/>
</dbReference>
<evidence type="ECO:0000256" key="3">
    <source>
        <dbReference type="ARBA" id="ARBA00011738"/>
    </source>
</evidence>
<name>A0A4R1L5R6_9BACT</name>
<dbReference type="Pfam" id="PF19303">
    <property type="entry name" value="Anticodon_3"/>
    <property type="match status" value="1"/>
</dbReference>
<evidence type="ECO:0000259" key="15">
    <source>
        <dbReference type="PROSITE" id="PS50886"/>
    </source>
</evidence>
<dbReference type="InterPro" id="IPR023457">
    <property type="entry name" value="Met-tRNA_synth_2"/>
</dbReference>
<dbReference type="InterPro" id="IPR014729">
    <property type="entry name" value="Rossmann-like_a/b/a_fold"/>
</dbReference>
<evidence type="ECO:0000256" key="8">
    <source>
        <dbReference type="ARBA" id="ARBA00022840"/>
    </source>
</evidence>
<evidence type="ECO:0000256" key="11">
    <source>
        <dbReference type="ARBA" id="ARBA00023146"/>
    </source>
</evidence>
<evidence type="ECO:0000256" key="2">
    <source>
        <dbReference type="ARBA" id="ARBA00004496"/>
    </source>
</evidence>
<evidence type="ECO:0000256" key="9">
    <source>
        <dbReference type="ARBA" id="ARBA00022884"/>
    </source>
</evidence>
<dbReference type="GO" id="GO:0000049">
    <property type="term" value="F:tRNA binding"/>
    <property type="evidence" value="ECO:0007669"/>
    <property type="project" value="UniProtKB-UniRule"/>
</dbReference>
<feature type="short sequence motif" description="'KMSKS' region" evidence="13">
    <location>
        <begin position="299"/>
        <end position="303"/>
    </location>
</feature>
<comment type="subcellular location">
    <subcellularLocation>
        <location evidence="2 13">Cytoplasm</location>
    </subcellularLocation>
</comment>
<accession>A0A4R1L5R6</accession>
<evidence type="ECO:0000313" key="17">
    <source>
        <dbReference type="Proteomes" id="UP000295210"/>
    </source>
</evidence>
<dbReference type="CDD" id="cd00814">
    <property type="entry name" value="MetRS_core"/>
    <property type="match status" value="1"/>
</dbReference>
<feature type="short sequence motif" description="'HIGH' region" evidence="13">
    <location>
        <begin position="14"/>
        <end position="24"/>
    </location>
</feature>
<dbReference type="CDD" id="cd07957">
    <property type="entry name" value="Anticodon_Ia_Met"/>
    <property type="match status" value="1"/>
</dbReference>
<dbReference type="Pfam" id="PF01588">
    <property type="entry name" value="tRNA_bind"/>
    <property type="match status" value="1"/>
</dbReference>
<dbReference type="SUPFAM" id="SSF47323">
    <property type="entry name" value="Anticodon-binding domain of a subclass of class I aminoacyl-tRNA synthetases"/>
    <property type="match status" value="1"/>
</dbReference>
<evidence type="ECO:0000256" key="13">
    <source>
        <dbReference type="HAMAP-Rule" id="MF_01228"/>
    </source>
</evidence>
<evidence type="ECO:0000313" key="16">
    <source>
        <dbReference type="EMBL" id="TCK73482.1"/>
    </source>
</evidence>
<keyword evidence="7 13" id="KW-0547">Nucleotide-binding</keyword>
<dbReference type="SUPFAM" id="SSF50249">
    <property type="entry name" value="Nucleic acid-binding proteins"/>
    <property type="match status" value="1"/>
</dbReference>
<keyword evidence="9 13" id="KW-0694">RNA-binding</keyword>
<dbReference type="RefSeq" id="WP_131993043.1">
    <property type="nucleotide sequence ID" value="NZ_SMGK01000002.1"/>
</dbReference>
<dbReference type="OrthoDB" id="9810191at2"/>
<comment type="caution">
    <text evidence="13">Lacks conserved residue(s) required for the propagation of feature annotation.</text>
</comment>
<dbReference type="CDD" id="cd02800">
    <property type="entry name" value="tRNA_bind_EcMetRS_like"/>
    <property type="match status" value="1"/>
</dbReference>
<dbReference type="Pfam" id="PF09334">
    <property type="entry name" value="tRNA-synt_1g"/>
    <property type="match status" value="1"/>
</dbReference>
<dbReference type="FunFam" id="2.170.220.10:FF:000002">
    <property type="entry name" value="Methionine--tRNA ligase"/>
    <property type="match status" value="1"/>
</dbReference>
<dbReference type="Gene3D" id="2.170.220.10">
    <property type="match status" value="1"/>
</dbReference>
<keyword evidence="10 13" id="KW-0648">Protein biosynthesis</keyword>
<reference evidence="16 17" key="1">
    <citation type="submission" date="2019-03" db="EMBL/GenBank/DDBJ databases">
        <title>Genomic Encyclopedia of Type Strains, Phase IV (KMG-IV): sequencing the most valuable type-strain genomes for metagenomic binning, comparative biology and taxonomic classification.</title>
        <authorList>
            <person name="Goeker M."/>
        </authorList>
    </citation>
    <scope>NUCLEOTIDE SEQUENCE [LARGE SCALE GENOMIC DNA]</scope>
    <source>
        <strain evidence="16 17">DSM 103428</strain>
    </source>
</reference>
<dbReference type="NCBIfam" id="TIGR00399">
    <property type="entry name" value="metG_C_term"/>
    <property type="match status" value="1"/>
</dbReference>
<evidence type="ECO:0000256" key="10">
    <source>
        <dbReference type="ARBA" id="ARBA00022917"/>
    </source>
</evidence>
<evidence type="ECO:0000256" key="6">
    <source>
        <dbReference type="ARBA" id="ARBA00022598"/>
    </source>
</evidence>
<dbReference type="Gene3D" id="3.40.50.620">
    <property type="entry name" value="HUPs"/>
    <property type="match status" value="1"/>
</dbReference>
<feature type="binding site" evidence="13">
    <location>
        <position position="144"/>
    </location>
    <ligand>
        <name>Zn(2+)</name>
        <dbReference type="ChEBI" id="CHEBI:29105"/>
    </ligand>
</feature>
<keyword evidence="11 13" id="KW-0030">Aminoacyl-tRNA synthetase</keyword>
<dbReference type="Proteomes" id="UP000295210">
    <property type="component" value="Unassembled WGS sequence"/>
</dbReference>
<sequence>MPDKSKFYLTTPIYYVNARPHIGHTYTTVVTDAIARRKRALGIDTWFLTGTDEHGQKIERSAQKANCSPQEFADGVSAQFRALWDRMGLTYDDYVRTTEPRHKRGVQRLFALLREKGYIYKGTYTGQYCVFDELYVDAPPGAPCPDCGRTTETVSEENYFFKLSAFERKLLELYETNPEFIRPEARRNEVLAFVRGGLKDLSVSRTSFNWGIPVPDDEKHVIYVWMDALANYITALGYGSDDPADKARFEKFWPADLHIIGKEISRFHCVYWPAFLMAAGLPLPKSIVAHGWLLFEESKMSKSRGNIVRSETILDVLGADALRYFLLREIVFGQDGSFSFDALVQRYNSDLANGYGNLVSRTLAMIWKYFDGVVPQGAGDAELGASAMSAAASYGERFDALDFSRALEAAWSFVGAVDGYITAKAPWKVAAASDEASRGNLAAILYTAAESIRIITALVYPIIPEAATKVWSQLGLGDIQQADLKNLAWGGLKPGTKLGELSPLFPRAEKDAITRMQEIEQKNAAAAVPAPAETLGAEAAAGQAHVEPKGTEVGSSAIAPAAPVAPAASEKITIDDFAKVELRVAQIKVAERVPKADKLLRLEVDLGYEQRQILAGIAEAYTPESLIGRKVVIVANLAPRKLRGFESNGMIVAASLGEAGKPVLAGFLEDVEIGARLK</sequence>
<dbReference type="AlphaFoldDB" id="A0A4R1L5R6"/>
<dbReference type="NCBIfam" id="NF008900">
    <property type="entry name" value="PRK12267.1"/>
    <property type="match status" value="1"/>
</dbReference>
<dbReference type="GO" id="GO:0004825">
    <property type="term" value="F:methionine-tRNA ligase activity"/>
    <property type="evidence" value="ECO:0007669"/>
    <property type="project" value="UniProtKB-UniRule"/>
</dbReference>
<protein>
    <recommendedName>
        <fullName evidence="13">Methionine--tRNA ligase</fullName>
        <ecNumber evidence="13">6.1.1.10</ecNumber>
    </recommendedName>
    <alternativeName>
        <fullName evidence="13">Methionyl-tRNA synthetase</fullName>
        <shortName evidence="13">MetRS</shortName>
    </alternativeName>
</protein>
<proteinExistence type="inferred from homology"/>
<keyword evidence="8 13" id="KW-0067">ATP-binding</keyword>
<comment type="similarity">
    <text evidence="14">Belongs to the class-I aminoacyl-tRNA synthetase family.</text>
</comment>
<comment type="subunit">
    <text evidence="3 13">Homodimer.</text>
</comment>
<dbReference type="NCBIfam" id="TIGR00398">
    <property type="entry name" value="metG"/>
    <property type="match status" value="1"/>
</dbReference>
<dbReference type="InterPro" id="IPR041872">
    <property type="entry name" value="Anticodon_Met"/>
</dbReference>
<dbReference type="InterPro" id="IPR033911">
    <property type="entry name" value="MetRS_core"/>
</dbReference>
<dbReference type="EMBL" id="SMGK01000002">
    <property type="protein sequence ID" value="TCK73482.1"/>
    <property type="molecule type" value="Genomic_DNA"/>
</dbReference>
<dbReference type="InterPro" id="IPR015413">
    <property type="entry name" value="Methionyl/Leucyl_tRNA_Synth"/>
</dbReference>
<dbReference type="PROSITE" id="PS50886">
    <property type="entry name" value="TRBD"/>
    <property type="match status" value="1"/>
</dbReference>
<feature type="binding site" evidence="13">
    <location>
        <position position="147"/>
    </location>
    <ligand>
        <name>Zn(2+)</name>
        <dbReference type="ChEBI" id="CHEBI:29105"/>
    </ligand>
</feature>
<evidence type="ECO:0000256" key="4">
    <source>
        <dbReference type="ARBA" id="ARBA00022490"/>
    </source>
</evidence>
<dbReference type="EC" id="6.1.1.10" evidence="13"/>
<gene>
    <name evidence="13" type="primary">metG</name>
    <name evidence="16" type="ORF">C7378_1095</name>
</gene>
<feature type="binding site" evidence="13">
    <location>
        <position position="129"/>
    </location>
    <ligand>
        <name>Zn(2+)</name>
        <dbReference type="ChEBI" id="CHEBI:29105"/>
    </ligand>
</feature>
<keyword evidence="4 13" id="KW-0963">Cytoplasm</keyword>
<dbReference type="GO" id="GO:0005737">
    <property type="term" value="C:cytoplasm"/>
    <property type="evidence" value="ECO:0007669"/>
    <property type="project" value="UniProtKB-SubCell"/>
</dbReference>
<evidence type="ECO:0000256" key="12">
    <source>
        <dbReference type="ARBA" id="ARBA00047364"/>
    </source>
</evidence>
<evidence type="ECO:0000256" key="7">
    <source>
        <dbReference type="ARBA" id="ARBA00022741"/>
    </source>
</evidence>
<keyword evidence="6 13" id="KW-0436">Ligase</keyword>
<evidence type="ECO:0000256" key="5">
    <source>
        <dbReference type="ARBA" id="ARBA00022555"/>
    </source>
</evidence>
<dbReference type="InterPro" id="IPR014758">
    <property type="entry name" value="Met-tRNA_synth"/>
</dbReference>
<dbReference type="Gene3D" id="2.40.50.140">
    <property type="entry name" value="Nucleic acid-binding proteins"/>
    <property type="match status" value="1"/>
</dbReference>
<evidence type="ECO:0000256" key="1">
    <source>
        <dbReference type="ARBA" id="ARBA00003314"/>
    </source>
</evidence>
<dbReference type="GO" id="GO:0005524">
    <property type="term" value="F:ATP binding"/>
    <property type="evidence" value="ECO:0007669"/>
    <property type="project" value="UniProtKB-UniRule"/>
</dbReference>
<keyword evidence="5 13" id="KW-0820">tRNA-binding</keyword>
<keyword evidence="17" id="KW-1185">Reference proteome</keyword>
<dbReference type="Gene3D" id="1.10.730.10">
    <property type="entry name" value="Isoleucyl-tRNA Synthetase, Domain 1"/>
    <property type="match status" value="1"/>
</dbReference>
<dbReference type="PANTHER" id="PTHR43326:SF1">
    <property type="entry name" value="METHIONINE--TRNA LIGASE, MITOCHONDRIAL"/>
    <property type="match status" value="1"/>
</dbReference>
<dbReference type="InterPro" id="IPR004495">
    <property type="entry name" value="Met-tRNA-synth_bsu_C"/>
</dbReference>
<dbReference type="FunFam" id="2.40.50.140:FF:000042">
    <property type="entry name" value="Methionine--tRNA ligase"/>
    <property type="match status" value="1"/>
</dbReference>
<dbReference type="HAMAP" id="MF_01228">
    <property type="entry name" value="Met_tRNA_synth_type2"/>
    <property type="match status" value="1"/>
</dbReference>
<organism evidence="16 17">
    <name type="scientific">Acidipila rosea</name>
    <dbReference type="NCBI Taxonomy" id="768535"/>
    <lineage>
        <taxon>Bacteria</taxon>
        <taxon>Pseudomonadati</taxon>
        <taxon>Acidobacteriota</taxon>
        <taxon>Terriglobia</taxon>
        <taxon>Terriglobales</taxon>
        <taxon>Acidobacteriaceae</taxon>
        <taxon>Acidipila</taxon>
    </lineage>
</organism>
<comment type="catalytic activity">
    <reaction evidence="12 13">
        <text>tRNA(Met) + L-methionine + ATP = L-methionyl-tRNA(Met) + AMP + diphosphate</text>
        <dbReference type="Rhea" id="RHEA:13481"/>
        <dbReference type="Rhea" id="RHEA-COMP:9667"/>
        <dbReference type="Rhea" id="RHEA-COMP:9698"/>
        <dbReference type="ChEBI" id="CHEBI:30616"/>
        <dbReference type="ChEBI" id="CHEBI:33019"/>
        <dbReference type="ChEBI" id="CHEBI:57844"/>
        <dbReference type="ChEBI" id="CHEBI:78442"/>
        <dbReference type="ChEBI" id="CHEBI:78530"/>
        <dbReference type="ChEBI" id="CHEBI:456215"/>
        <dbReference type="EC" id="6.1.1.10"/>
    </reaction>
</comment>
<comment type="caution">
    <text evidence="16">The sequence shown here is derived from an EMBL/GenBank/DDBJ whole genome shotgun (WGS) entry which is preliminary data.</text>
</comment>
<dbReference type="PANTHER" id="PTHR43326">
    <property type="entry name" value="METHIONYL-TRNA SYNTHETASE"/>
    <property type="match status" value="1"/>
</dbReference>
<comment type="function">
    <text evidence="1 13">Is required not only for elongation of protein synthesis but also for the initiation of all mRNA translation through initiator tRNA(fMet) aminoacylation.</text>
</comment>
<evidence type="ECO:0000256" key="14">
    <source>
        <dbReference type="RuleBase" id="RU363039"/>
    </source>
</evidence>
<dbReference type="InterPro" id="IPR009080">
    <property type="entry name" value="tRNAsynth_Ia_anticodon-bd"/>
</dbReference>
<dbReference type="PRINTS" id="PR01041">
    <property type="entry name" value="TRNASYNTHMET"/>
</dbReference>
<dbReference type="SUPFAM" id="SSF52374">
    <property type="entry name" value="Nucleotidylyl transferase"/>
    <property type="match status" value="1"/>
</dbReference>
<dbReference type="InterPro" id="IPR002547">
    <property type="entry name" value="tRNA-bd_dom"/>
</dbReference>